<comment type="caution">
    <text evidence="4">The sequence shown here is derived from an EMBL/GenBank/DDBJ whole genome shotgun (WGS) entry which is preliminary data.</text>
</comment>
<accession>A0A5C5BBR9</accession>
<gene>
    <name evidence="4" type="ORF">FH969_06310</name>
</gene>
<keyword evidence="2" id="KW-0812">Transmembrane</keyword>
<evidence type="ECO:0000256" key="2">
    <source>
        <dbReference type="SAM" id="Phobius"/>
    </source>
</evidence>
<dbReference type="AlphaFoldDB" id="A0A5C5BBR9"/>
<keyword evidence="2" id="KW-0472">Membrane</keyword>
<evidence type="ECO:0000256" key="1">
    <source>
        <dbReference type="SAM" id="MobiDB-lite"/>
    </source>
</evidence>
<feature type="transmembrane region" description="Helical" evidence="2">
    <location>
        <begin position="396"/>
        <end position="416"/>
    </location>
</feature>
<keyword evidence="2" id="KW-1133">Transmembrane helix</keyword>
<dbReference type="OrthoDB" id="3257943at2"/>
<dbReference type="NCBIfam" id="TIGR01167">
    <property type="entry name" value="LPXTG_anchor"/>
    <property type="match status" value="1"/>
</dbReference>
<keyword evidence="5" id="KW-1185">Reference proteome</keyword>
<proteinExistence type="predicted"/>
<evidence type="ECO:0000313" key="5">
    <source>
        <dbReference type="Proteomes" id="UP000313849"/>
    </source>
</evidence>
<protein>
    <submittedName>
        <fullName evidence="4">Choice-of-anchor A family protein</fullName>
    </submittedName>
</protein>
<sequence length="422" mass="42328">MGAATPVGSADGFTIFVTGDAVLANSELEGSFAVLGSATFGDSRGQSSGQYPIVHSIAGNSAYSVPTIDGDPTRVLLQRYAGSPADATKVVQVKNQGDPAGVAAGFKLADPTSPDGYTFGPQFGGSGTTFYPVGGSNQSPQIESLVTPWVDLTTAQAEMGTELASAAAYFPADDGEAILEGIDYQDAVVTNGQEARVVLSVDGPSRITLSDLAGAQKLFLQDYSETSFLVVTVSPSDVVNGVLTLPTYAGAGNVDEGSSYLLWDLSALDGDVTVVSTANRVRGSLYAPNAHVTFPAGGSQFEGQIIAEGLTALQGGEEIHTNLFKGAAPCATEPTPEPTVTPTPEPTVTPTPTPEPTVTPTATQTPTPAPTPTTAGPSASASAPAGGGGSLPSTGAAVGGVLAGAAALIGLGVLLVRRRNAA</sequence>
<organism evidence="4 5">
    <name type="scientific">Miniimonas arenae</name>
    <dbReference type="NCBI Taxonomy" id="676201"/>
    <lineage>
        <taxon>Bacteria</taxon>
        <taxon>Bacillati</taxon>
        <taxon>Actinomycetota</taxon>
        <taxon>Actinomycetes</taxon>
        <taxon>Micrococcales</taxon>
        <taxon>Beutenbergiaceae</taxon>
        <taxon>Miniimonas</taxon>
    </lineage>
</organism>
<feature type="compositionally biased region" description="Pro residues" evidence="1">
    <location>
        <begin position="335"/>
        <end position="357"/>
    </location>
</feature>
<dbReference type="EMBL" id="VENP01000017">
    <property type="protein sequence ID" value="TNU75032.1"/>
    <property type="molecule type" value="Genomic_DNA"/>
</dbReference>
<dbReference type="Proteomes" id="UP000313849">
    <property type="component" value="Unassembled WGS sequence"/>
</dbReference>
<dbReference type="InterPro" id="IPR026588">
    <property type="entry name" value="Choice_anch_A"/>
</dbReference>
<feature type="region of interest" description="Disordered" evidence="1">
    <location>
        <begin position="328"/>
        <end position="391"/>
    </location>
</feature>
<evidence type="ECO:0000313" key="4">
    <source>
        <dbReference type="EMBL" id="TNU75032.1"/>
    </source>
</evidence>
<dbReference type="Pfam" id="PF20597">
    <property type="entry name" value="pAdhesive_15"/>
    <property type="match status" value="1"/>
</dbReference>
<feature type="domain" description="Choice-of-anchor A" evidence="3">
    <location>
        <begin position="6"/>
        <end position="320"/>
    </location>
</feature>
<reference evidence="4 5" key="1">
    <citation type="submission" date="2019-06" db="EMBL/GenBank/DDBJ databases">
        <title>Draft genome sequence of Miniimonas arenae KCTC 19750T isolated from sea sand.</title>
        <authorList>
            <person name="Park S.-J."/>
        </authorList>
    </citation>
    <scope>NUCLEOTIDE SEQUENCE [LARGE SCALE GENOMIC DNA]</scope>
    <source>
        <strain evidence="4 5">KCTC 19750</strain>
    </source>
</reference>
<dbReference type="NCBIfam" id="TIGR04215">
    <property type="entry name" value="choice_anch_A"/>
    <property type="match status" value="1"/>
</dbReference>
<dbReference type="RefSeq" id="WP_139986514.1">
    <property type="nucleotide sequence ID" value="NZ_VENP01000017.1"/>
</dbReference>
<evidence type="ECO:0000259" key="3">
    <source>
        <dbReference type="Pfam" id="PF20597"/>
    </source>
</evidence>
<feature type="compositionally biased region" description="Low complexity" evidence="1">
    <location>
        <begin position="358"/>
        <end position="384"/>
    </location>
</feature>
<name>A0A5C5BBR9_9MICO</name>